<comment type="caution">
    <text evidence="3">The sequence shown here is derived from an EMBL/GenBank/DDBJ whole genome shotgun (WGS) entry which is preliminary data.</text>
</comment>
<accession>A0A5N6MFM8</accession>
<dbReference type="Pfam" id="PF19843">
    <property type="entry name" value="DUF6318"/>
    <property type="match status" value="1"/>
</dbReference>
<sequence length="174" mass="19005">MSSSPTPSETPTPTPSATYKPASAEGPAENVPLPVMPAEAKVQSKEGLEAFARYWYNLINYGFETGDVEPIKAISGPECAVCKNFYQIVGPGYKNSDWIKGGELVVRSVHSNYVVTPEGLYQVLIQNVQEPLEYFGPGVLYGVHEGYPEPGVQMIEARYTADGWYAEHVVTIEG</sequence>
<dbReference type="RefSeq" id="WP_152272790.1">
    <property type="nucleotide sequence ID" value="NZ_VTFX01000005.1"/>
</dbReference>
<evidence type="ECO:0000313" key="4">
    <source>
        <dbReference type="Proteomes" id="UP000326852"/>
    </source>
</evidence>
<dbReference type="Proteomes" id="UP000326852">
    <property type="component" value="Unassembled WGS sequence"/>
</dbReference>
<organism evidence="3 4">
    <name type="scientific">Arthrobacter yangruifuii</name>
    <dbReference type="NCBI Taxonomy" id="2606616"/>
    <lineage>
        <taxon>Bacteria</taxon>
        <taxon>Bacillati</taxon>
        <taxon>Actinomycetota</taxon>
        <taxon>Actinomycetes</taxon>
        <taxon>Micrococcales</taxon>
        <taxon>Micrococcaceae</taxon>
        <taxon>Arthrobacter</taxon>
    </lineage>
</organism>
<keyword evidence="4" id="KW-1185">Reference proteome</keyword>
<feature type="domain" description="DUF6318" evidence="2">
    <location>
        <begin position="18"/>
        <end position="167"/>
    </location>
</feature>
<gene>
    <name evidence="3" type="ORF">GD627_12565</name>
</gene>
<dbReference type="InterPro" id="IPR046281">
    <property type="entry name" value="DUF6318"/>
</dbReference>
<evidence type="ECO:0000256" key="1">
    <source>
        <dbReference type="SAM" id="MobiDB-lite"/>
    </source>
</evidence>
<protein>
    <recommendedName>
        <fullName evidence="2">DUF6318 domain-containing protein</fullName>
    </recommendedName>
</protein>
<dbReference type="AlphaFoldDB" id="A0A5N6MFM8"/>
<reference evidence="3 4" key="1">
    <citation type="submission" date="2019-08" db="EMBL/GenBank/DDBJ databases">
        <title>Arthrobacter sp. nov., isolated from plateau pika and Tibetan wild ass.</title>
        <authorList>
            <person name="Ge Y."/>
        </authorList>
    </citation>
    <scope>NUCLEOTIDE SEQUENCE [LARGE SCALE GENOMIC DNA]</scope>
    <source>
        <strain evidence="3 4">785</strain>
    </source>
</reference>
<name>A0A5N6MFM8_9MICC</name>
<evidence type="ECO:0000259" key="2">
    <source>
        <dbReference type="Pfam" id="PF19843"/>
    </source>
</evidence>
<evidence type="ECO:0000313" key="3">
    <source>
        <dbReference type="EMBL" id="KAD3515127.1"/>
    </source>
</evidence>
<feature type="region of interest" description="Disordered" evidence="1">
    <location>
        <begin position="1"/>
        <end position="31"/>
    </location>
</feature>
<dbReference type="EMBL" id="VTFX01000005">
    <property type="protein sequence ID" value="KAD3515127.1"/>
    <property type="molecule type" value="Genomic_DNA"/>
</dbReference>
<proteinExistence type="predicted"/>